<proteinExistence type="predicted"/>
<accession>A0A3E2H019</accession>
<feature type="non-terminal residue" evidence="1">
    <location>
        <position position="1"/>
    </location>
</feature>
<gene>
    <name evidence="1" type="ORF">B7463_g9607</name>
</gene>
<keyword evidence="2" id="KW-1185">Reference proteome</keyword>
<reference evidence="1 2" key="1">
    <citation type="submission" date="2018-05" db="EMBL/GenBank/DDBJ databases">
        <title>Draft genome sequence of Scytalidium lignicola DSM 105466, a ubiquitous saprotrophic fungus.</title>
        <authorList>
            <person name="Buettner E."/>
            <person name="Gebauer A.M."/>
            <person name="Hofrichter M."/>
            <person name="Liers C."/>
            <person name="Kellner H."/>
        </authorList>
    </citation>
    <scope>NUCLEOTIDE SEQUENCE [LARGE SCALE GENOMIC DNA]</scope>
    <source>
        <strain evidence="1 2">DSM 105466</strain>
    </source>
</reference>
<dbReference type="OrthoDB" id="5416084at2759"/>
<evidence type="ECO:0000313" key="2">
    <source>
        <dbReference type="Proteomes" id="UP000258309"/>
    </source>
</evidence>
<dbReference type="Proteomes" id="UP000258309">
    <property type="component" value="Unassembled WGS sequence"/>
</dbReference>
<protein>
    <submittedName>
        <fullName evidence="1">Uncharacterized protein</fullName>
    </submittedName>
</protein>
<organism evidence="1 2">
    <name type="scientific">Scytalidium lignicola</name>
    <name type="common">Hyphomycete</name>
    <dbReference type="NCBI Taxonomy" id="5539"/>
    <lineage>
        <taxon>Eukaryota</taxon>
        <taxon>Fungi</taxon>
        <taxon>Dikarya</taxon>
        <taxon>Ascomycota</taxon>
        <taxon>Pezizomycotina</taxon>
        <taxon>Leotiomycetes</taxon>
        <taxon>Leotiomycetes incertae sedis</taxon>
        <taxon>Scytalidium</taxon>
    </lineage>
</organism>
<evidence type="ECO:0000313" key="1">
    <source>
        <dbReference type="EMBL" id="RFU26719.1"/>
    </source>
</evidence>
<dbReference type="EMBL" id="NCSJ02000246">
    <property type="protein sequence ID" value="RFU26719.1"/>
    <property type="molecule type" value="Genomic_DNA"/>
</dbReference>
<dbReference type="AlphaFoldDB" id="A0A3E2H019"/>
<name>A0A3E2H019_SCYLI</name>
<comment type="caution">
    <text evidence="1">The sequence shown here is derived from an EMBL/GenBank/DDBJ whole genome shotgun (WGS) entry which is preliminary data.</text>
</comment>
<feature type="non-terminal residue" evidence="1">
    <location>
        <position position="316"/>
    </location>
</feature>
<sequence>MEFTLSPTYPHQPLISALTTFYTLLVDLCYIPASCLSLPLVKTGSHPPRSINHRAASRHGFSNEVIDLTYRIPYLTDDDYKIHGETNPLCYLVPPGKQIPGDEDEYNPLEQEEGEEQWEYAKDPTYQERDDLFKNRNALVLTRGNAYGTELIYDLDKCTITAWNHFTQSDYWTDEPSYSMTSVHNPLYVWINHFLTLEYIPFEGNLIVPLPLEAHGYPGNNPSEEEMEQWREGIKRHEKERGLKNVYIECGWKTDAANSLGINSKDDGKNVANEEQDRRIWEKLEQAREMARNDFQGNVFVEKRKKYMKRIYTESS</sequence>